<organism evidence="6 7">
    <name type="scientific">Nocardioides endophyticus</name>
    <dbReference type="NCBI Taxonomy" id="1353775"/>
    <lineage>
        <taxon>Bacteria</taxon>
        <taxon>Bacillati</taxon>
        <taxon>Actinomycetota</taxon>
        <taxon>Actinomycetes</taxon>
        <taxon>Propionibacteriales</taxon>
        <taxon>Nocardioidaceae</taxon>
        <taxon>Nocardioides</taxon>
    </lineage>
</organism>
<comment type="caution">
    <text evidence="6">The sequence shown here is derived from an EMBL/GenBank/DDBJ whole genome shotgun (WGS) entry which is preliminary data.</text>
</comment>
<evidence type="ECO:0000256" key="4">
    <source>
        <dbReference type="ARBA" id="ARBA00022627"/>
    </source>
</evidence>
<dbReference type="InterPro" id="IPR003085">
    <property type="entry name" value="AcuC"/>
</dbReference>
<dbReference type="EMBL" id="BAABKN010000002">
    <property type="protein sequence ID" value="GAA4722561.1"/>
    <property type="molecule type" value="Genomic_DNA"/>
</dbReference>
<dbReference type="PANTHER" id="PTHR10625:SF10">
    <property type="entry name" value="HISTONE DEACETYLASE HDAC1"/>
    <property type="match status" value="1"/>
</dbReference>
<evidence type="ECO:0000313" key="7">
    <source>
        <dbReference type="Proteomes" id="UP001499882"/>
    </source>
</evidence>
<dbReference type="PRINTS" id="PR01272">
    <property type="entry name" value="ACUCPROTEIN"/>
</dbReference>
<feature type="domain" description="Histone deacetylase" evidence="5">
    <location>
        <begin position="34"/>
        <end position="330"/>
    </location>
</feature>
<sequence length="404" mass="43813">MPLPPVQHSSTQCSGRATVVFDQSLTEYDFGPEHPMSPLRVDLTMRLATELGVVGERLRVVPAPMASDELIATVHTPELIAAVTKASSDPQAYDALHGLGSDDNPIFHDMHHATAHIVGASVEAFRQVWSGESLHSANITGGLHHAMPDRASGFCIYNDVAVGIQSLLDQGAERVAYVDLDVHHGDGVEKIFWDDPRVLTISLHETGQMLFPGTGFPHDLGGPEALGSAVNVALPPGTGDAGWLRAFHAIVPPLLREFKPQLLVTQHGCDSHAEDPLAHLMLTVDGQRAAYLAVHDLAHEVCEGRWVATGGGGYAIVDVVPRAWTHLLAILSGAPLGPEVDTPTAWREHVRERLGRVAPMRLTDGRTPAYRDWREGYDPDTWLDRAIHATRMEAFPLHGLDPLP</sequence>
<dbReference type="InterPro" id="IPR000286">
    <property type="entry name" value="HDACs"/>
</dbReference>
<dbReference type="PANTHER" id="PTHR10625">
    <property type="entry name" value="HISTONE DEACETYLASE HDAC1-RELATED"/>
    <property type="match status" value="1"/>
</dbReference>
<protein>
    <recommendedName>
        <fullName evidence="3">Acetoin utilization protein AcuC</fullName>
    </recommendedName>
</protein>
<dbReference type="Pfam" id="PF00850">
    <property type="entry name" value="Hist_deacetyl"/>
    <property type="match status" value="1"/>
</dbReference>
<dbReference type="Proteomes" id="UP001499882">
    <property type="component" value="Unassembled WGS sequence"/>
</dbReference>
<dbReference type="InterPro" id="IPR023696">
    <property type="entry name" value="Ureohydrolase_dom_sf"/>
</dbReference>
<proteinExistence type="inferred from homology"/>
<dbReference type="Gene3D" id="3.40.800.20">
    <property type="entry name" value="Histone deacetylase domain"/>
    <property type="match status" value="1"/>
</dbReference>
<comment type="similarity">
    <text evidence="2">Belongs to the histone deacetylase family.</text>
</comment>
<reference evidence="7" key="1">
    <citation type="journal article" date="2019" name="Int. J. Syst. Evol. Microbiol.">
        <title>The Global Catalogue of Microorganisms (GCM) 10K type strain sequencing project: providing services to taxonomists for standard genome sequencing and annotation.</title>
        <authorList>
            <consortium name="The Broad Institute Genomics Platform"/>
            <consortium name="The Broad Institute Genome Sequencing Center for Infectious Disease"/>
            <person name="Wu L."/>
            <person name="Ma J."/>
        </authorList>
    </citation>
    <scope>NUCLEOTIDE SEQUENCE [LARGE SCALE GENOMIC DNA]</scope>
    <source>
        <strain evidence="7">JCM 18532</strain>
    </source>
</reference>
<evidence type="ECO:0000313" key="6">
    <source>
        <dbReference type="EMBL" id="GAA4722561.1"/>
    </source>
</evidence>
<keyword evidence="4" id="KW-0006">Acetoin catabolism</keyword>
<dbReference type="InterPro" id="IPR023801">
    <property type="entry name" value="His_deacetylse_dom"/>
</dbReference>
<dbReference type="SUPFAM" id="SSF52768">
    <property type="entry name" value="Arginase/deacetylase"/>
    <property type="match status" value="1"/>
</dbReference>
<evidence type="ECO:0000259" key="5">
    <source>
        <dbReference type="Pfam" id="PF00850"/>
    </source>
</evidence>
<evidence type="ECO:0000256" key="3">
    <source>
        <dbReference type="ARBA" id="ARBA00020218"/>
    </source>
</evidence>
<accession>A0ABP8Y5U9</accession>
<gene>
    <name evidence="6" type="ORF">GCM10023350_00860</name>
</gene>
<dbReference type="CDD" id="cd09994">
    <property type="entry name" value="HDAC_AcuC_like"/>
    <property type="match status" value="1"/>
</dbReference>
<name>A0ABP8Y5U9_9ACTN</name>
<keyword evidence="7" id="KW-1185">Reference proteome</keyword>
<evidence type="ECO:0000256" key="2">
    <source>
        <dbReference type="ARBA" id="ARBA00005947"/>
    </source>
</evidence>
<dbReference type="RefSeq" id="WP_345524523.1">
    <property type="nucleotide sequence ID" value="NZ_BAABKN010000002.1"/>
</dbReference>
<comment type="pathway">
    <text evidence="1">Ketone degradation; acetoin degradation.</text>
</comment>
<evidence type="ECO:0000256" key="1">
    <source>
        <dbReference type="ARBA" id="ARBA00005101"/>
    </source>
</evidence>
<dbReference type="PRINTS" id="PR01270">
    <property type="entry name" value="HDASUPER"/>
</dbReference>
<dbReference type="InterPro" id="IPR037138">
    <property type="entry name" value="His_deacetylse_dom_sf"/>
</dbReference>